<dbReference type="EMBL" id="WTYU01000001">
    <property type="protein sequence ID" value="MXP14347.1"/>
    <property type="molecule type" value="Genomic_DNA"/>
</dbReference>
<dbReference type="PANTHER" id="PTHR23501:SF174">
    <property type="entry name" value="MULTIDRUG EXPORT PROTEIN EMRB-RELATED"/>
    <property type="match status" value="1"/>
</dbReference>
<feature type="transmembrane region" description="Helical" evidence="8">
    <location>
        <begin position="99"/>
        <end position="118"/>
    </location>
</feature>
<proteinExistence type="predicted"/>
<name>A0A6L7GEK9_9SPHN</name>
<dbReference type="InterPro" id="IPR036259">
    <property type="entry name" value="MFS_trans_sf"/>
</dbReference>
<dbReference type="NCBIfam" id="TIGR00711">
    <property type="entry name" value="efflux_EmrB"/>
    <property type="match status" value="1"/>
</dbReference>
<comment type="caution">
    <text evidence="10">The sequence shown here is derived from an EMBL/GenBank/DDBJ whole genome shotgun (WGS) entry which is preliminary data.</text>
</comment>
<feature type="transmembrane region" description="Helical" evidence="8">
    <location>
        <begin position="71"/>
        <end position="92"/>
    </location>
</feature>
<evidence type="ECO:0000256" key="7">
    <source>
        <dbReference type="SAM" id="MobiDB-lite"/>
    </source>
</evidence>
<feature type="transmembrane region" description="Helical" evidence="8">
    <location>
        <begin position="353"/>
        <end position="373"/>
    </location>
</feature>
<feature type="transmembrane region" description="Helical" evidence="8">
    <location>
        <begin position="418"/>
        <end position="438"/>
    </location>
</feature>
<evidence type="ECO:0000256" key="4">
    <source>
        <dbReference type="ARBA" id="ARBA00022692"/>
    </source>
</evidence>
<feature type="transmembrane region" description="Helical" evidence="8">
    <location>
        <begin position="158"/>
        <end position="179"/>
    </location>
</feature>
<keyword evidence="5 8" id="KW-1133">Transmembrane helix</keyword>
<dbReference type="InterPro" id="IPR020846">
    <property type="entry name" value="MFS_dom"/>
</dbReference>
<feature type="domain" description="Major facilitator superfamily (MFS) profile" evidence="9">
    <location>
        <begin position="33"/>
        <end position="518"/>
    </location>
</feature>
<evidence type="ECO:0000256" key="2">
    <source>
        <dbReference type="ARBA" id="ARBA00022448"/>
    </source>
</evidence>
<keyword evidence="6 8" id="KW-0472">Membrane</keyword>
<dbReference type="PROSITE" id="PS50850">
    <property type="entry name" value="MFS"/>
    <property type="match status" value="1"/>
</dbReference>
<dbReference type="Gene3D" id="1.20.1250.20">
    <property type="entry name" value="MFS general substrate transporter like domains"/>
    <property type="match status" value="1"/>
</dbReference>
<keyword evidence="3" id="KW-1003">Cell membrane</keyword>
<feature type="transmembrane region" description="Helical" evidence="8">
    <location>
        <begin position="385"/>
        <end position="406"/>
    </location>
</feature>
<feature type="transmembrane region" description="Helical" evidence="8">
    <location>
        <begin position="31"/>
        <end position="51"/>
    </location>
</feature>
<comment type="subcellular location">
    <subcellularLocation>
        <location evidence="1">Cell membrane</location>
        <topology evidence="1">Multi-pass membrane protein</topology>
    </subcellularLocation>
</comment>
<evidence type="ECO:0000256" key="5">
    <source>
        <dbReference type="ARBA" id="ARBA00022989"/>
    </source>
</evidence>
<evidence type="ECO:0000256" key="1">
    <source>
        <dbReference type="ARBA" id="ARBA00004651"/>
    </source>
</evidence>
<dbReference type="AlphaFoldDB" id="A0A6L7GEK9"/>
<evidence type="ECO:0000256" key="3">
    <source>
        <dbReference type="ARBA" id="ARBA00022475"/>
    </source>
</evidence>
<dbReference type="GO" id="GO:0005886">
    <property type="term" value="C:plasma membrane"/>
    <property type="evidence" value="ECO:0007669"/>
    <property type="project" value="UniProtKB-SubCell"/>
</dbReference>
<evidence type="ECO:0000259" key="9">
    <source>
        <dbReference type="PROSITE" id="PS50850"/>
    </source>
</evidence>
<evidence type="ECO:0000256" key="6">
    <source>
        <dbReference type="ARBA" id="ARBA00023136"/>
    </source>
</evidence>
<dbReference type="Gene3D" id="1.20.1720.10">
    <property type="entry name" value="Multidrug resistance protein D"/>
    <property type="match status" value="1"/>
</dbReference>
<feature type="transmembrane region" description="Helical" evidence="8">
    <location>
        <begin position="314"/>
        <end position="341"/>
    </location>
</feature>
<feature type="region of interest" description="Disordered" evidence="7">
    <location>
        <begin position="1"/>
        <end position="20"/>
    </location>
</feature>
<protein>
    <submittedName>
        <fullName evidence="10">DHA2 family efflux MFS transporter permease subunit</fullName>
    </submittedName>
</protein>
<dbReference type="Pfam" id="PF07690">
    <property type="entry name" value="MFS_1"/>
    <property type="match status" value="1"/>
</dbReference>
<accession>A0A6L7GEK9</accession>
<feature type="transmembrane region" description="Helical" evidence="8">
    <location>
        <begin position="496"/>
        <end position="513"/>
    </location>
</feature>
<feature type="transmembrane region" description="Helical" evidence="8">
    <location>
        <begin position="124"/>
        <end position="146"/>
    </location>
</feature>
<feature type="transmembrane region" description="Helical" evidence="8">
    <location>
        <begin position="185"/>
        <end position="205"/>
    </location>
</feature>
<sequence length="537" mass="57292">MASAAPPGTSAAGPPPATGADEAQLPVANHMLLIVGIMAASLLQVLDTTIANVAIPHMQSSLGATADTVTWVLTSYIIASAVAMPITGWLADRIGGRRLFILSVTGFILASMLCGAAQNLEEMVLFRAIQGVAGAFIAPLSQSFMLDTTKPSRHPQMMALWGMGIMIGPILGPVLGGWLTEYASWRWVFYVNLPVGALALAILMANLPHRDGTRRKFDLLGFALIAITLTSFQLVLDRGQQVDWFQSGEIWLYSFLLISGAWMTVIHLASARGALFDPVMFRDRNFTLALFFMVAIGIIMFATMALLPPMLQHLFGYSVIDTGIVLMPRGVGVLISMQVAGLLMRKGVDSRPVVASGFLITTLSLWEMSHWSLGVDQQTIIASGLVQGLGMGLVFIPLNVSAFATLPPRMRTDGSSLLNLFRSVGASAGISLMTVLLARNIQTAHADLGSNVTSTASSVVDISTVDQFQSMGDVGLRLLDLEVNRQAAMIAYIDDFWLMMWLTLAAVPMAFLMRRNAGPGKGPGPGPGAGAPPPPPE</sequence>
<evidence type="ECO:0000313" key="11">
    <source>
        <dbReference type="Proteomes" id="UP000473531"/>
    </source>
</evidence>
<dbReference type="InterPro" id="IPR011701">
    <property type="entry name" value="MFS"/>
</dbReference>
<dbReference type="GO" id="GO:0022857">
    <property type="term" value="F:transmembrane transporter activity"/>
    <property type="evidence" value="ECO:0007669"/>
    <property type="project" value="InterPro"/>
</dbReference>
<dbReference type="PANTHER" id="PTHR23501">
    <property type="entry name" value="MAJOR FACILITATOR SUPERFAMILY"/>
    <property type="match status" value="1"/>
</dbReference>
<feature type="region of interest" description="Disordered" evidence="7">
    <location>
        <begin position="518"/>
        <end position="537"/>
    </location>
</feature>
<dbReference type="InterPro" id="IPR004638">
    <property type="entry name" value="EmrB-like"/>
</dbReference>
<reference evidence="10 11" key="1">
    <citation type="submission" date="2019-12" db="EMBL/GenBank/DDBJ databases">
        <title>Genomic-based taxomic classification of the family Erythrobacteraceae.</title>
        <authorList>
            <person name="Xu L."/>
        </authorList>
    </citation>
    <scope>NUCLEOTIDE SEQUENCE [LARGE SCALE GENOMIC DNA]</scope>
    <source>
        <strain evidence="10 11">KCTC 52259</strain>
    </source>
</reference>
<feature type="compositionally biased region" description="Pro residues" evidence="7">
    <location>
        <begin position="522"/>
        <end position="537"/>
    </location>
</feature>
<dbReference type="CDD" id="cd17503">
    <property type="entry name" value="MFS_LmrB_MDR_like"/>
    <property type="match status" value="1"/>
</dbReference>
<organism evidence="10 11">
    <name type="scientific">Allopontixanthobacter confluentis</name>
    <dbReference type="NCBI Taxonomy" id="1849021"/>
    <lineage>
        <taxon>Bacteria</taxon>
        <taxon>Pseudomonadati</taxon>
        <taxon>Pseudomonadota</taxon>
        <taxon>Alphaproteobacteria</taxon>
        <taxon>Sphingomonadales</taxon>
        <taxon>Erythrobacteraceae</taxon>
        <taxon>Allopontixanthobacter</taxon>
    </lineage>
</organism>
<evidence type="ECO:0000256" key="8">
    <source>
        <dbReference type="SAM" id="Phobius"/>
    </source>
</evidence>
<keyword evidence="4 8" id="KW-0812">Transmembrane</keyword>
<feature type="transmembrane region" description="Helical" evidence="8">
    <location>
        <begin position="251"/>
        <end position="275"/>
    </location>
</feature>
<feature type="transmembrane region" description="Helical" evidence="8">
    <location>
        <begin position="217"/>
        <end position="236"/>
    </location>
</feature>
<feature type="compositionally biased region" description="Low complexity" evidence="7">
    <location>
        <begin position="1"/>
        <end position="12"/>
    </location>
</feature>
<keyword evidence="2" id="KW-0813">Transport</keyword>
<dbReference type="SUPFAM" id="SSF103473">
    <property type="entry name" value="MFS general substrate transporter"/>
    <property type="match status" value="1"/>
</dbReference>
<dbReference type="OrthoDB" id="9812221at2"/>
<keyword evidence="11" id="KW-1185">Reference proteome</keyword>
<feature type="transmembrane region" description="Helical" evidence="8">
    <location>
        <begin position="287"/>
        <end position="308"/>
    </location>
</feature>
<gene>
    <name evidence="10" type="ORF">GRI44_06230</name>
</gene>
<dbReference type="Proteomes" id="UP000473531">
    <property type="component" value="Unassembled WGS sequence"/>
</dbReference>
<evidence type="ECO:0000313" key="10">
    <source>
        <dbReference type="EMBL" id="MXP14347.1"/>
    </source>
</evidence>